<organism evidence="2 3">
    <name type="scientific">Talaromyces atroroseus</name>
    <dbReference type="NCBI Taxonomy" id="1441469"/>
    <lineage>
        <taxon>Eukaryota</taxon>
        <taxon>Fungi</taxon>
        <taxon>Dikarya</taxon>
        <taxon>Ascomycota</taxon>
        <taxon>Pezizomycotina</taxon>
        <taxon>Eurotiomycetes</taxon>
        <taxon>Eurotiomycetidae</taxon>
        <taxon>Eurotiales</taxon>
        <taxon>Trichocomaceae</taxon>
        <taxon>Talaromyces</taxon>
        <taxon>Talaromyces sect. Trachyspermi</taxon>
    </lineage>
</organism>
<gene>
    <name evidence="2" type="ORF">UA08_08063</name>
</gene>
<evidence type="ECO:0000313" key="3">
    <source>
        <dbReference type="Proteomes" id="UP000214365"/>
    </source>
</evidence>
<dbReference type="OrthoDB" id="10390110at2759"/>
<evidence type="ECO:0000313" key="2">
    <source>
        <dbReference type="EMBL" id="OKL56570.1"/>
    </source>
</evidence>
<protein>
    <submittedName>
        <fullName evidence="2">Uncharacterized protein</fullName>
    </submittedName>
</protein>
<feature type="signal peptide" evidence="1">
    <location>
        <begin position="1"/>
        <end position="21"/>
    </location>
</feature>
<comment type="caution">
    <text evidence="2">The sequence shown here is derived from an EMBL/GenBank/DDBJ whole genome shotgun (WGS) entry which is preliminary data.</text>
</comment>
<keyword evidence="3" id="KW-1185">Reference proteome</keyword>
<name>A0A225A984_TALAT</name>
<dbReference type="Proteomes" id="UP000214365">
    <property type="component" value="Unassembled WGS sequence"/>
</dbReference>
<sequence>MKFSTLFSSAIVALICGTAVAAPAPLGNGLVQREDDMYCDGCGNLGKREPVVETKREDDMYCDGCGNI</sequence>
<evidence type="ECO:0000256" key="1">
    <source>
        <dbReference type="SAM" id="SignalP"/>
    </source>
</evidence>
<feature type="chain" id="PRO_5012759201" evidence="1">
    <location>
        <begin position="22"/>
        <end position="68"/>
    </location>
</feature>
<dbReference type="AlphaFoldDB" id="A0A225A984"/>
<dbReference type="EMBL" id="LFMY01000014">
    <property type="protein sequence ID" value="OKL56570.1"/>
    <property type="molecule type" value="Genomic_DNA"/>
</dbReference>
<reference evidence="2 3" key="1">
    <citation type="submission" date="2015-06" db="EMBL/GenBank/DDBJ databases">
        <title>Talaromyces atroroseus IBT 11181 draft genome.</title>
        <authorList>
            <person name="Rasmussen K.B."/>
            <person name="Rasmussen S."/>
            <person name="Petersen B."/>
            <person name="Sicheritz-Ponten T."/>
            <person name="Mortensen U.H."/>
            <person name="Thrane U."/>
        </authorList>
    </citation>
    <scope>NUCLEOTIDE SEQUENCE [LARGE SCALE GENOMIC DNA]</scope>
    <source>
        <strain evidence="2 3">IBT 11181</strain>
    </source>
</reference>
<proteinExistence type="predicted"/>
<accession>A0A225A984</accession>
<keyword evidence="1" id="KW-0732">Signal</keyword>
<dbReference type="RefSeq" id="XP_020116691.1">
    <property type="nucleotide sequence ID" value="XM_020263135.1"/>
</dbReference>
<dbReference type="GeneID" id="31007819"/>